<dbReference type="EMBL" id="CADIJR010000001">
    <property type="protein sequence ID" value="CAB3623847.1"/>
    <property type="molecule type" value="Genomic_DNA"/>
</dbReference>
<evidence type="ECO:0000256" key="5">
    <source>
        <dbReference type="SAM" id="Phobius"/>
    </source>
</evidence>
<evidence type="ECO:0000313" key="8">
    <source>
        <dbReference type="Proteomes" id="UP000507979"/>
    </source>
</evidence>
<sequence>MMSIPCLRGVAFLTLLIPALALTSAVGGPAILYLTALIALVAMAANLVQHREPFALKEMSAMAVALMAPLIAMLISSSYLGVWSSSEIEKLLRFALAVPVCWMLLRVPRNWLQQVQWSLLFGAFAGSLMLVYIIYEPSLGRGAVSEYGGRYNAVAFADLTILFGFASLLTLPWRLSPWPRLEAALKIAAVPVSLYGVWVSQTRSSWALLLVFGLVYLLTKRQWQRRTKLIFVAALVVVMAVGAVLSWNSKESRWKNMVSDVSRYEQHDRDTSVGIRIQLWKASWLMFRESPLVGVGVPNFRPELVKLQKQGIVTELVSTDYGEPHNDMLGALAGYGLLGLLSILALYLIPAAVFWRRSASDDPVVHVGSQIGMLFCLGYFVFSLSEMMFRNMRSVPIYALTVVVLYALTSARTGLAQQRLAAKR</sequence>
<dbReference type="Pfam" id="PF04932">
    <property type="entry name" value="Wzy_C"/>
    <property type="match status" value="1"/>
</dbReference>
<evidence type="ECO:0000256" key="3">
    <source>
        <dbReference type="ARBA" id="ARBA00022989"/>
    </source>
</evidence>
<dbReference type="PANTHER" id="PTHR37422:SF17">
    <property type="entry name" value="O-ANTIGEN LIGASE"/>
    <property type="match status" value="1"/>
</dbReference>
<feature type="transmembrane region" description="Helical" evidence="5">
    <location>
        <begin position="117"/>
        <end position="135"/>
    </location>
</feature>
<dbReference type="PANTHER" id="PTHR37422">
    <property type="entry name" value="TEICHURONIC ACID BIOSYNTHESIS PROTEIN TUAE"/>
    <property type="match status" value="1"/>
</dbReference>
<feature type="transmembrane region" description="Helical" evidence="5">
    <location>
        <begin position="230"/>
        <end position="247"/>
    </location>
</feature>
<keyword evidence="8" id="KW-1185">Reference proteome</keyword>
<evidence type="ECO:0000313" key="7">
    <source>
        <dbReference type="EMBL" id="CAB3623847.1"/>
    </source>
</evidence>
<reference evidence="7 8" key="1">
    <citation type="submission" date="2020-04" db="EMBL/GenBank/DDBJ databases">
        <authorList>
            <person name="De Canck E."/>
        </authorList>
    </citation>
    <scope>NUCLEOTIDE SEQUENCE [LARGE SCALE GENOMIC DNA]</scope>
    <source>
        <strain evidence="7 8">LMG 26845</strain>
    </source>
</reference>
<dbReference type="Proteomes" id="UP000507979">
    <property type="component" value="Unassembled WGS sequence"/>
</dbReference>
<evidence type="ECO:0000256" key="2">
    <source>
        <dbReference type="ARBA" id="ARBA00022692"/>
    </source>
</evidence>
<keyword evidence="4 5" id="KW-0472">Membrane</keyword>
<feature type="transmembrane region" description="Helical" evidence="5">
    <location>
        <begin position="367"/>
        <end position="385"/>
    </location>
</feature>
<evidence type="ECO:0000259" key="6">
    <source>
        <dbReference type="Pfam" id="PF04932"/>
    </source>
</evidence>
<keyword evidence="3 5" id="KW-1133">Transmembrane helix</keyword>
<feature type="transmembrane region" description="Helical" evidence="5">
    <location>
        <begin position="31"/>
        <end position="48"/>
    </location>
</feature>
<feature type="domain" description="O-antigen ligase-related" evidence="6">
    <location>
        <begin position="192"/>
        <end position="343"/>
    </location>
</feature>
<feature type="transmembrane region" description="Helical" evidence="5">
    <location>
        <begin position="151"/>
        <end position="171"/>
    </location>
</feature>
<protein>
    <recommendedName>
        <fullName evidence="6">O-antigen ligase-related domain-containing protein</fullName>
    </recommendedName>
</protein>
<feature type="transmembrane region" description="Helical" evidence="5">
    <location>
        <begin position="332"/>
        <end position="355"/>
    </location>
</feature>
<feature type="transmembrane region" description="Helical" evidence="5">
    <location>
        <begin position="397"/>
        <end position="415"/>
    </location>
</feature>
<dbReference type="AlphaFoldDB" id="A0A6J4ZHC3"/>
<proteinExistence type="predicted"/>
<evidence type="ECO:0000256" key="4">
    <source>
        <dbReference type="ARBA" id="ARBA00023136"/>
    </source>
</evidence>
<feature type="transmembrane region" description="Helical" evidence="5">
    <location>
        <begin position="60"/>
        <end position="82"/>
    </location>
</feature>
<dbReference type="InterPro" id="IPR007016">
    <property type="entry name" value="O-antigen_ligase-rel_domated"/>
</dbReference>
<name>A0A6J4ZHC3_9BURK</name>
<gene>
    <name evidence="7" type="ORF">LMG26845_00180</name>
</gene>
<dbReference type="InterPro" id="IPR051533">
    <property type="entry name" value="WaaL-like"/>
</dbReference>
<dbReference type="GO" id="GO:0016020">
    <property type="term" value="C:membrane"/>
    <property type="evidence" value="ECO:0007669"/>
    <property type="project" value="UniProtKB-SubCell"/>
</dbReference>
<organism evidence="7 8">
    <name type="scientific">Achromobacter insuavis</name>
    <dbReference type="NCBI Taxonomy" id="1287735"/>
    <lineage>
        <taxon>Bacteria</taxon>
        <taxon>Pseudomonadati</taxon>
        <taxon>Pseudomonadota</taxon>
        <taxon>Betaproteobacteria</taxon>
        <taxon>Burkholderiales</taxon>
        <taxon>Alcaligenaceae</taxon>
        <taxon>Achromobacter</taxon>
    </lineage>
</organism>
<comment type="subcellular location">
    <subcellularLocation>
        <location evidence="1">Membrane</location>
        <topology evidence="1">Multi-pass membrane protein</topology>
    </subcellularLocation>
</comment>
<evidence type="ECO:0000256" key="1">
    <source>
        <dbReference type="ARBA" id="ARBA00004141"/>
    </source>
</evidence>
<keyword evidence="2 5" id="KW-0812">Transmembrane</keyword>
<accession>A0A6J4ZHC3</accession>